<dbReference type="InterPro" id="IPR014048">
    <property type="entry name" value="MethylDNA_cys_MeTrfase_DNA-bd"/>
</dbReference>
<feature type="domain" description="Methylated-DNA-[protein]-cysteine S-methyltransferase DNA binding" evidence="2">
    <location>
        <begin position="7"/>
        <end position="64"/>
    </location>
</feature>
<dbReference type="PANTHER" id="PTHR42942">
    <property type="entry name" value="6-O-METHYLGUANINE DNA METHYLTRANSFERASE"/>
    <property type="match status" value="1"/>
</dbReference>
<dbReference type="Proteomes" id="UP001157126">
    <property type="component" value="Unassembled WGS sequence"/>
</dbReference>
<gene>
    <name evidence="3" type="ORF">GCM10025883_02470</name>
</gene>
<protein>
    <recommendedName>
        <fullName evidence="2">Methylated-DNA-[protein]-cysteine S-methyltransferase DNA binding domain-containing protein</fullName>
    </recommendedName>
</protein>
<dbReference type="InterPro" id="IPR052520">
    <property type="entry name" value="ATL_DNA_repair"/>
</dbReference>
<dbReference type="SUPFAM" id="SSF46767">
    <property type="entry name" value="Methylated DNA-protein cysteine methyltransferase, C-terminal domain"/>
    <property type="match status" value="1"/>
</dbReference>
<dbReference type="InterPro" id="IPR036217">
    <property type="entry name" value="MethylDNA_cys_MeTrfase_DNAb"/>
</dbReference>
<dbReference type="Pfam" id="PF01035">
    <property type="entry name" value="DNA_binding_1"/>
    <property type="match status" value="1"/>
</dbReference>
<dbReference type="RefSeq" id="WP_284302296.1">
    <property type="nucleotide sequence ID" value="NZ_BSUO01000001.1"/>
</dbReference>
<organism evidence="3 4">
    <name type="scientific">Mobilicoccus caccae</name>
    <dbReference type="NCBI Taxonomy" id="1859295"/>
    <lineage>
        <taxon>Bacteria</taxon>
        <taxon>Bacillati</taxon>
        <taxon>Actinomycetota</taxon>
        <taxon>Actinomycetes</taxon>
        <taxon>Micrococcales</taxon>
        <taxon>Dermatophilaceae</taxon>
        <taxon>Mobilicoccus</taxon>
    </lineage>
</organism>
<reference evidence="4" key="1">
    <citation type="journal article" date="2019" name="Int. J. Syst. Evol. Microbiol.">
        <title>The Global Catalogue of Microorganisms (GCM) 10K type strain sequencing project: providing services to taxonomists for standard genome sequencing and annotation.</title>
        <authorList>
            <consortium name="The Broad Institute Genomics Platform"/>
            <consortium name="The Broad Institute Genome Sequencing Center for Infectious Disease"/>
            <person name="Wu L."/>
            <person name="Ma J."/>
        </authorList>
    </citation>
    <scope>NUCLEOTIDE SEQUENCE [LARGE SCALE GENOMIC DNA]</scope>
    <source>
        <strain evidence="4">NBRC 113072</strain>
    </source>
</reference>
<dbReference type="InterPro" id="IPR036388">
    <property type="entry name" value="WH-like_DNA-bd_sf"/>
</dbReference>
<proteinExistence type="predicted"/>
<name>A0ABQ6IJU6_9MICO</name>
<dbReference type="Gene3D" id="1.10.10.10">
    <property type="entry name" value="Winged helix-like DNA-binding domain superfamily/Winged helix DNA-binding domain"/>
    <property type="match status" value="1"/>
</dbReference>
<keyword evidence="4" id="KW-1185">Reference proteome</keyword>
<keyword evidence="1" id="KW-0227">DNA damage</keyword>
<accession>A0ABQ6IJU6</accession>
<evidence type="ECO:0000259" key="2">
    <source>
        <dbReference type="Pfam" id="PF01035"/>
    </source>
</evidence>
<evidence type="ECO:0000256" key="1">
    <source>
        <dbReference type="ARBA" id="ARBA00022763"/>
    </source>
</evidence>
<comment type="caution">
    <text evidence="3">The sequence shown here is derived from an EMBL/GenBank/DDBJ whole genome shotgun (WGS) entry which is preliminary data.</text>
</comment>
<dbReference type="PANTHER" id="PTHR42942:SF1">
    <property type="entry name" value="ALKYLTRANSFERASE-LIKE PROTEIN 1"/>
    <property type="match status" value="1"/>
</dbReference>
<dbReference type="EMBL" id="BSUO01000001">
    <property type="protein sequence ID" value="GMA38202.1"/>
    <property type="molecule type" value="Genomic_DNA"/>
</dbReference>
<sequence>MDDLVVEHVLRAVEQVPAGRVVSYGGIAELVGGTARQVGSVMRFYGSNVTWWRVVNSYGDLPAHLRSEAAVHWAAEGIEWKPNGLGCRIAEYRVDEETWASAYERAVEDLPRLHRR</sequence>
<evidence type="ECO:0000313" key="4">
    <source>
        <dbReference type="Proteomes" id="UP001157126"/>
    </source>
</evidence>
<evidence type="ECO:0000313" key="3">
    <source>
        <dbReference type="EMBL" id="GMA38202.1"/>
    </source>
</evidence>
<dbReference type="CDD" id="cd06445">
    <property type="entry name" value="ATase"/>
    <property type="match status" value="1"/>
</dbReference>